<accession>A0A4P6XSR2</accession>
<gene>
    <name evidence="2" type="primary">MPUL0E00690</name>
    <name evidence="2" type="ORF">METSCH_E00690</name>
</gene>
<dbReference type="GO" id="GO:0005840">
    <property type="term" value="C:ribosome"/>
    <property type="evidence" value="ECO:0007669"/>
    <property type="project" value="UniProtKB-KW"/>
</dbReference>
<protein>
    <submittedName>
        <fullName evidence="2">LSU ribosomal protein MRPL10P</fullName>
    </submittedName>
</protein>
<keyword evidence="3" id="KW-1185">Reference proteome</keyword>
<comment type="similarity">
    <text evidence="1">Belongs to the universal ribosomal protein uL10 family.</text>
</comment>
<keyword evidence="2" id="KW-0687">Ribonucleoprotein</keyword>
<evidence type="ECO:0000313" key="3">
    <source>
        <dbReference type="Proteomes" id="UP000292447"/>
    </source>
</evidence>
<dbReference type="SUPFAM" id="SSF160369">
    <property type="entry name" value="Ribosomal protein L10-like"/>
    <property type="match status" value="1"/>
</dbReference>
<dbReference type="Gene3D" id="3.30.70.1730">
    <property type="match status" value="1"/>
</dbReference>
<organism evidence="2 3">
    <name type="scientific">Metschnikowia aff. pulcherrima</name>
    <dbReference type="NCBI Taxonomy" id="2163413"/>
    <lineage>
        <taxon>Eukaryota</taxon>
        <taxon>Fungi</taxon>
        <taxon>Dikarya</taxon>
        <taxon>Ascomycota</taxon>
        <taxon>Saccharomycotina</taxon>
        <taxon>Pichiomycetes</taxon>
        <taxon>Metschnikowiaceae</taxon>
        <taxon>Metschnikowia</taxon>
    </lineage>
</organism>
<dbReference type="Proteomes" id="UP000292447">
    <property type="component" value="Chromosome V"/>
</dbReference>
<proteinExistence type="inferred from homology"/>
<dbReference type="InterPro" id="IPR043141">
    <property type="entry name" value="Ribosomal_uL10-like_sf"/>
</dbReference>
<dbReference type="PANTHER" id="PTHR11560">
    <property type="entry name" value="39S RIBOSOMAL PROTEIN L10, MITOCHONDRIAL"/>
    <property type="match status" value="1"/>
</dbReference>
<dbReference type="STRING" id="2163413.A0A4P6XSR2"/>
<dbReference type="AlphaFoldDB" id="A0A4P6XSR2"/>
<dbReference type="EMBL" id="CP034460">
    <property type="protein sequence ID" value="QBM89835.1"/>
    <property type="molecule type" value="Genomic_DNA"/>
</dbReference>
<dbReference type="InterPro" id="IPR047865">
    <property type="entry name" value="Ribosomal_uL10_bac_type"/>
</dbReference>
<evidence type="ECO:0000256" key="1">
    <source>
        <dbReference type="ARBA" id="ARBA00008889"/>
    </source>
</evidence>
<name>A0A4P6XSR2_9ASCO</name>
<reference evidence="3" key="1">
    <citation type="submission" date="2019-03" db="EMBL/GenBank/DDBJ databases">
        <title>Snf2 controls pulcherriminic acid biosynthesis and connects pigmentation and antifungal activity of the yeast Metschnikowia pulcherrima.</title>
        <authorList>
            <person name="Gore-Lloyd D."/>
            <person name="Sumann I."/>
            <person name="Brachmann A.O."/>
            <person name="Schneeberger K."/>
            <person name="Ortiz-Merino R.A."/>
            <person name="Moreno-Beltran M."/>
            <person name="Schlaefli M."/>
            <person name="Kirner P."/>
            <person name="Santos Kron A."/>
            <person name="Wolfe K.H."/>
            <person name="Piel J."/>
            <person name="Ahrens C.H."/>
            <person name="Henk D."/>
            <person name="Freimoser F.M."/>
        </authorList>
    </citation>
    <scope>NUCLEOTIDE SEQUENCE [LARGE SCALE GENOMIC DNA]</scope>
    <source>
        <strain evidence="3">APC 1.2</strain>
    </source>
</reference>
<keyword evidence="2" id="KW-0689">Ribosomal protein</keyword>
<sequence>MRILFNSIHTASRLASGPLITRLRAAPFVSSWHGFSTHSSLSQQSLPVVDTSRKTTKHVLLRKTFLVDYYKHLNDTNEIVLYAHHNNLLKNDTLRVRADLQKLGAKLTYVRNNLYNVYLRSAHEADPALHKNTLKNKLNVHPLALLLNGPTAVITIPLCDPTVVAQVMKVLKQAGEKLFLIGARIESSVYNVSQVDEFKTLPTKDQLQGQLAGLLTVLGGAGLVRTLESTGSMLYLTMGQREKDLGGGDEDQAEH</sequence>
<evidence type="ECO:0000313" key="2">
    <source>
        <dbReference type="EMBL" id="QBM89835.1"/>
    </source>
</evidence>